<organism evidence="2 3">
    <name type="scientific">Extremus antarcticus</name>
    <dbReference type="NCBI Taxonomy" id="702011"/>
    <lineage>
        <taxon>Eukaryota</taxon>
        <taxon>Fungi</taxon>
        <taxon>Dikarya</taxon>
        <taxon>Ascomycota</taxon>
        <taxon>Pezizomycotina</taxon>
        <taxon>Dothideomycetes</taxon>
        <taxon>Dothideomycetidae</taxon>
        <taxon>Mycosphaerellales</taxon>
        <taxon>Extremaceae</taxon>
        <taxon>Extremus</taxon>
    </lineage>
</organism>
<sequence length="345" mass="35645">MSKFLLAAGLIASVYGSPLQERGVSCQAVNGIINIMRAQSVVTPFCSSVLAISTVTQTSSVTSTPPCKTITTSVPTTDVITSYSTSTVYGTTTVYPVGAVSVTSTCALGATVVPETPSKNKRGFPLPPPAKPQVWANPPKGWEPTPIGISTCLTGFQGPSITSACSCLSISTPSTLSLVTVTLPQQTVTKVIPAPPVDKTTTSTTTTTSFTSTYSATQYYTSTFTILPSPSAISNFPDGSSFGSYPNLDFPGMDIINFFCYANGPAPPSPYPACASYADCVAECVFYNDNSLGGSAMKCGTVTYNSPSDVSSGSCYLKTGQVGCGSANPMTNSSVILPLVPNDVQ</sequence>
<keyword evidence="3" id="KW-1185">Reference proteome</keyword>
<keyword evidence="1" id="KW-0732">Signal</keyword>
<evidence type="ECO:0000256" key="1">
    <source>
        <dbReference type="SAM" id="SignalP"/>
    </source>
</evidence>
<feature type="signal peptide" evidence="1">
    <location>
        <begin position="1"/>
        <end position="16"/>
    </location>
</feature>
<accession>A0AAJ0LW11</accession>
<comment type="caution">
    <text evidence="2">The sequence shown here is derived from an EMBL/GenBank/DDBJ whole genome shotgun (WGS) entry which is preliminary data.</text>
</comment>
<dbReference type="EMBL" id="JAWDJX010000003">
    <property type="protein sequence ID" value="KAK3057434.1"/>
    <property type="molecule type" value="Genomic_DNA"/>
</dbReference>
<name>A0AAJ0LW11_9PEZI</name>
<evidence type="ECO:0000313" key="3">
    <source>
        <dbReference type="Proteomes" id="UP001271007"/>
    </source>
</evidence>
<protein>
    <submittedName>
        <fullName evidence="2">Uncharacterized protein</fullName>
    </submittedName>
</protein>
<dbReference type="AlphaFoldDB" id="A0AAJ0LW11"/>
<evidence type="ECO:0000313" key="2">
    <source>
        <dbReference type="EMBL" id="KAK3057434.1"/>
    </source>
</evidence>
<gene>
    <name evidence="2" type="ORF">LTR09_001618</name>
</gene>
<feature type="chain" id="PRO_5042616103" evidence="1">
    <location>
        <begin position="17"/>
        <end position="345"/>
    </location>
</feature>
<reference evidence="2" key="1">
    <citation type="submission" date="2023-04" db="EMBL/GenBank/DDBJ databases">
        <title>Black Yeasts Isolated from many extreme environments.</title>
        <authorList>
            <person name="Coleine C."/>
            <person name="Stajich J.E."/>
            <person name="Selbmann L."/>
        </authorList>
    </citation>
    <scope>NUCLEOTIDE SEQUENCE</scope>
    <source>
        <strain evidence="2">CCFEE 5312</strain>
    </source>
</reference>
<dbReference type="Proteomes" id="UP001271007">
    <property type="component" value="Unassembled WGS sequence"/>
</dbReference>
<proteinExistence type="predicted"/>